<reference evidence="2" key="2">
    <citation type="submission" date="2015-01" db="EMBL/GenBank/DDBJ databases">
        <title>Evolutionary Origins and Diversification of the Mycorrhizal Mutualists.</title>
        <authorList>
            <consortium name="DOE Joint Genome Institute"/>
            <consortium name="Mycorrhizal Genomics Consortium"/>
            <person name="Kohler A."/>
            <person name="Kuo A."/>
            <person name="Nagy L.G."/>
            <person name="Floudas D."/>
            <person name="Copeland A."/>
            <person name="Barry K.W."/>
            <person name="Cichocki N."/>
            <person name="Veneault-Fourrey C."/>
            <person name="LaButti K."/>
            <person name="Lindquist E.A."/>
            <person name="Lipzen A."/>
            <person name="Lundell T."/>
            <person name="Morin E."/>
            <person name="Murat C."/>
            <person name="Riley R."/>
            <person name="Ohm R."/>
            <person name="Sun H."/>
            <person name="Tunlid A."/>
            <person name="Henrissat B."/>
            <person name="Grigoriev I.V."/>
            <person name="Hibbett D.S."/>
            <person name="Martin F."/>
        </authorList>
    </citation>
    <scope>NUCLEOTIDE SEQUENCE [LARGE SCALE GENOMIC DNA]</scope>
    <source>
        <strain evidence="2">F 1598</strain>
    </source>
</reference>
<evidence type="ECO:0000313" key="2">
    <source>
        <dbReference type="Proteomes" id="UP000054166"/>
    </source>
</evidence>
<name>A0A0C3G191_PILCF</name>
<reference evidence="1 2" key="1">
    <citation type="submission" date="2014-04" db="EMBL/GenBank/DDBJ databases">
        <authorList>
            <consortium name="DOE Joint Genome Institute"/>
            <person name="Kuo A."/>
            <person name="Tarkka M."/>
            <person name="Buscot F."/>
            <person name="Kohler A."/>
            <person name="Nagy L.G."/>
            <person name="Floudas D."/>
            <person name="Copeland A."/>
            <person name="Barry K.W."/>
            <person name="Cichocki N."/>
            <person name="Veneault-Fourrey C."/>
            <person name="LaButti K."/>
            <person name="Lindquist E.A."/>
            <person name="Lipzen A."/>
            <person name="Lundell T."/>
            <person name="Morin E."/>
            <person name="Murat C."/>
            <person name="Sun H."/>
            <person name="Tunlid A."/>
            <person name="Henrissat B."/>
            <person name="Grigoriev I.V."/>
            <person name="Hibbett D.S."/>
            <person name="Martin F."/>
            <person name="Nordberg H.P."/>
            <person name="Cantor M.N."/>
            <person name="Hua S.X."/>
        </authorList>
    </citation>
    <scope>NUCLEOTIDE SEQUENCE [LARGE SCALE GENOMIC DNA]</scope>
    <source>
        <strain evidence="1 2">F 1598</strain>
    </source>
</reference>
<sequence length="766" mass="83811">MELGFMFEKGPLSQISVPLFAMDSAVQLAVGAYGWWKARERTVSLAQLLKLKKAAISSPMTFNQTVYARKREEGGIRGAAVQDGVLSVLPLPNASTAIDSGMICLRALVAALLCFFGENAVTQILVDVVPRAMIHYGLEGEEVVVEGPLITAFSQYVRAVAVEEDSDTLRTKLLDSVNVHQARITGASLSDILKCDTVYLVDSHLMVGLVRWVLTSRKAQYWYPTRSLHVWALGLVLSQLGFEVDVEYRVVSSEDDYNLSSARRNNFGGHPKVVLVTAPVGETDHCAPVSTASSISSLYVKPQLLPIHAIPMVLFRHLPTRRSDQSSAQRFSDIWQYTYDEVSRAITSGPRLHSGGLMEIQTSPGRDVTLDEHRRLVSIWSLQLNRVLGTVMTRWVPDVIIAEAVIDYANNLRCKRIRGTLQDDSEIKDMWHVMVAIILAAVFAIGAKGLRVHGLPMNSDAEVAISRDLLYDKKLDDWANIAGLALSGGVTPAQWTGFLLELSTGGTHKQPLGEVETNVSISGNSYHLPSIGNLNEQSVRVSNVMGMQANGVVVICDLIVRASISNASILLYHLQYGQLIDHPLDDDGYIRASLARGPSSPIALNPGHETSVLNAGKSGITIRIDVEPDWENDPRTVVFRARQNGICFASFSPHMVASRLQSRKRELCFCKGYTSSVEVAVSERWQIMDIAQLARGNGRRVGLTSGDRIFVPAAGDEASTLLCLGWLDCDSVVIARDCLKCAHSGLKAMLNKRGSTVAIVSLVQEK</sequence>
<gene>
    <name evidence="1" type="ORF">PILCRDRAFT_818067</name>
</gene>
<keyword evidence="2" id="KW-1185">Reference proteome</keyword>
<dbReference type="Proteomes" id="UP000054166">
    <property type="component" value="Unassembled WGS sequence"/>
</dbReference>
<dbReference type="AlphaFoldDB" id="A0A0C3G191"/>
<organism evidence="1 2">
    <name type="scientific">Piloderma croceum (strain F 1598)</name>
    <dbReference type="NCBI Taxonomy" id="765440"/>
    <lineage>
        <taxon>Eukaryota</taxon>
        <taxon>Fungi</taxon>
        <taxon>Dikarya</taxon>
        <taxon>Basidiomycota</taxon>
        <taxon>Agaricomycotina</taxon>
        <taxon>Agaricomycetes</taxon>
        <taxon>Agaricomycetidae</taxon>
        <taxon>Atheliales</taxon>
        <taxon>Atheliaceae</taxon>
        <taxon>Piloderma</taxon>
    </lineage>
</organism>
<dbReference type="OrthoDB" id="5423696at2759"/>
<evidence type="ECO:0000313" key="1">
    <source>
        <dbReference type="EMBL" id="KIM84496.1"/>
    </source>
</evidence>
<accession>A0A0C3G191</accession>
<dbReference type="InParanoid" id="A0A0C3G191"/>
<proteinExistence type="predicted"/>
<dbReference type="HOGENOM" id="CLU_364456_0_0_1"/>
<dbReference type="EMBL" id="KN832987">
    <property type="protein sequence ID" value="KIM84496.1"/>
    <property type="molecule type" value="Genomic_DNA"/>
</dbReference>
<protein>
    <submittedName>
        <fullName evidence="1">Uncharacterized protein</fullName>
    </submittedName>
</protein>